<dbReference type="PANTHER" id="PTHR47338">
    <property type="entry name" value="ZN(II)2CYS6 TRANSCRIPTION FACTOR (EUROFUNG)-RELATED"/>
    <property type="match status" value="1"/>
</dbReference>
<dbReference type="SMART" id="SM00066">
    <property type="entry name" value="GAL4"/>
    <property type="match status" value="1"/>
</dbReference>
<dbReference type="PROSITE" id="PS00463">
    <property type="entry name" value="ZN2_CY6_FUNGAL_1"/>
    <property type="match status" value="1"/>
</dbReference>
<accession>A0A8H7K6A7</accession>
<evidence type="ECO:0000256" key="5">
    <source>
        <dbReference type="ARBA" id="ARBA00023242"/>
    </source>
</evidence>
<keyword evidence="2" id="KW-0479">Metal-binding</keyword>
<dbReference type="Pfam" id="PF00172">
    <property type="entry name" value="Zn_clus"/>
    <property type="match status" value="1"/>
</dbReference>
<dbReference type="InterPro" id="IPR036864">
    <property type="entry name" value="Zn2-C6_fun-type_DNA-bd_sf"/>
</dbReference>
<keyword evidence="5" id="KW-0539">Nucleus</keyword>
<evidence type="ECO:0000259" key="7">
    <source>
        <dbReference type="PROSITE" id="PS50048"/>
    </source>
</evidence>
<sequence length="188" mass="20359">MNPDPSPQRLVGRERRQGMRKGRQACDSCRAGKRKCDGARPVCGTCNRRGPRGSCEYGKSGGRTSRTSKQIELLEQRIAELEGDRFRTPGAESNGDPPPHTQPCVSSQRAAEPPALEHTSAGDFSYGRPTTDAPLPASLSPQPSDMGLPGDLPFVQDPPGAGRHQRVMKSSITNGRGLLHVSKRNRYS</sequence>
<dbReference type="EMBL" id="JADCTT010000015">
    <property type="protein sequence ID" value="KAF9744074.1"/>
    <property type="molecule type" value="Genomic_DNA"/>
</dbReference>
<dbReference type="InterPro" id="IPR050815">
    <property type="entry name" value="TF_fung"/>
</dbReference>
<dbReference type="GO" id="GO:0000981">
    <property type="term" value="F:DNA-binding transcription factor activity, RNA polymerase II-specific"/>
    <property type="evidence" value="ECO:0007669"/>
    <property type="project" value="InterPro"/>
</dbReference>
<dbReference type="CDD" id="cd00067">
    <property type="entry name" value="GAL4"/>
    <property type="match status" value="1"/>
</dbReference>
<organism evidence="8 9">
    <name type="scientific">Bionectria ochroleuca</name>
    <name type="common">Gliocladium roseum</name>
    <dbReference type="NCBI Taxonomy" id="29856"/>
    <lineage>
        <taxon>Eukaryota</taxon>
        <taxon>Fungi</taxon>
        <taxon>Dikarya</taxon>
        <taxon>Ascomycota</taxon>
        <taxon>Pezizomycotina</taxon>
        <taxon>Sordariomycetes</taxon>
        <taxon>Hypocreomycetidae</taxon>
        <taxon>Hypocreales</taxon>
        <taxon>Bionectriaceae</taxon>
        <taxon>Clonostachys</taxon>
    </lineage>
</organism>
<comment type="subcellular location">
    <subcellularLocation>
        <location evidence="1">Nucleus</location>
    </subcellularLocation>
</comment>
<name>A0A8H7K6A7_BIOOC</name>
<proteinExistence type="predicted"/>
<dbReference type="Gene3D" id="4.10.240.10">
    <property type="entry name" value="Zn(2)-C6 fungal-type DNA-binding domain"/>
    <property type="match status" value="1"/>
</dbReference>
<keyword evidence="3" id="KW-0805">Transcription regulation</keyword>
<evidence type="ECO:0000313" key="8">
    <source>
        <dbReference type="EMBL" id="KAF9744074.1"/>
    </source>
</evidence>
<evidence type="ECO:0000256" key="2">
    <source>
        <dbReference type="ARBA" id="ARBA00022723"/>
    </source>
</evidence>
<dbReference type="GO" id="GO:0008270">
    <property type="term" value="F:zinc ion binding"/>
    <property type="evidence" value="ECO:0007669"/>
    <property type="project" value="InterPro"/>
</dbReference>
<evidence type="ECO:0000256" key="1">
    <source>
        <dbReference type="ARBA" id="ARBA00004123"/>
    </source>
</evidence>
<protein>
    <recommendedName>
        <fullName evidence="7">Zn(2)-C6 fungal-type domain-containing protein</fullName>
    </recommendedName>
</protein>
<evidence type="ECO:0000256" key="3">
    <source>
        <dbReference type="ARBA" id="ARBA00023015"/>
    </source>
</evidence>
<evidence type="ECO:0000256" key="4">
    <source>
        <dbReference type="ARBA" id="ARBA00023163"/>
    </source>
</evidence>
<feature type="compositionally biased region" description="Low complexity" evidence="6">
    <location>
        <begin position="133"/>
        <end position="144"/>
    </location>
</feature>
<dbReference type="PANTHER" id="PTHR47338:SF29">
    <property type="entry name" value="ZN(2)-C6 FUNGAL-TYPE DOMAIN-CONTAINING PROTEIN"/>
    <property type="match status" value="1"/>
</dbReference>
<evidence type="ECO:0000313" key="9">
    <source>
        <dbReference type="Proteomes" id="UP000616885"/>
    </source>
</evidence>
<evidence type="ECO:0000256" key="6">
    <source>
        <dbReference type="SAM" id="MobiDB-lite"/>
    </source>
</evidence>
<dbReference type="Proteomes" id="UP000616885">
    <property type="component" value="Unassembled WGS sequence"/>
</dbReference>
<dbReference type="PROSITE" id="PS50048">
    <property type="entry name" value="ZN2_CY6_FUNGAL_2"/>
    <property type="match status" value="1"/>
</dbReference>
<comment type="caution">
    <text evidence="8">The sequence shown here is derived from an EMBL/GenBank/DDBJ whole genome shotgun (WGS) entry which is preliminary data.</text>
</comment>
<dbReference type="InterPro" id="IPR001138">
    <property type="entry name" value="Zn2Cys6_DnaBD"/>
</dbReference>
<reference evidence="8" key="1">
    <citation type="submission" date="2020-10" db="EMBL/GenBank/DDBJ databases">
        <title>High-Quality Genome Resource of Clonostachys rosea strain S41 by Oxford Nanopore Long-Read Sequencing.</title>
        <authorList>
            <person name="Wang H."/>
        </authorList>
    </citation>
    <scope>NUCLEOTIDE SEQUENCE</scope>
    <source>
        <strain evidence="8">S41</strain>
    </source>
</reference>
<feature type="region of interest" description="Disordered" evidence="6">
    <location>
        <begin position="1"/>
        <end position="188"/>
    </location>
</feature>
<feature type="domain" description="Zn(2)-C6 fungal-type" evidence="7">
    <location>
        <begin position="25"/>
        <end position="57"/>
    </location>
</feature>
<feature type="compositionally biased region" description="Basic and acidic residues" evidence="6">
    <location>
        <begin position="72"/>
        <end position="87"/>
    </location>
</feature>
<gene>
    <name evidence="8" type="ORF">IM811_005654</name>
</gene>
<dbReference type="SUPFAM" id="SSF57701">
    <property type="entry name" value="Zn2/Cys6 DNA-binding domain"/>
    <property type="match status" value="1"/>
</dbReference>
<keyword evidence="4" id="KW-0804">Transcription</keyword>
<dbReference type="GO" id="GO:0005634">
    <property type="term" value="C:nucleus"/>
    <property type="evidence" value="ECO:0007669"/>
    <property type="project" value="UniProtKB-SubCell"/>
</dbReference>
<dbReference type="AlphaFoldDB" id="A0A8H7K6A7"/>